<proteinExistence type="predicted"/>
<sequence length="208" mass="19898">MAEDTSSSLPLPLRTAASVLRKVPGGGTVNRVAGGALDKVGAVSPRGRRLLVYTGAGVLGLAGVVEWPVAATGAAVAWLTRPRSRDGAGDTSADGRAAAATPSARPRPAAAATTPAPKGRTAAAGGTAARAARATTKAATKGAATPTVRKSKAAGAGKTAGTGKAGKAAAAAGARGTRDTRDTASARAAARSAKSAGRATAGRGRSAG</sequence>
<evidence type="ECO:0000313" key="3">
    <source>
        <dbReference type="Proteomes" id="UP001432161"/>
    </source>
</evidence>
<name>A0ABZ1V8L5_9ACTN</name>
<evidence type="ECO:0000313" key="2">
    <source>
        <dbReference type="EMBL" id="WUR39750.1"/>
    </source>
</evidence>
<evidence type="ECO:0008006" key="4">
    <source>
        <dbReference type="Google" id="ProtNLM"/>
    </source>
</evidence>
<dbReference type="EMBL" id="CP108330">
    <property type="protein sequence ID" value="WUR39750.1"/>
    <property type="molecule type" value="Genomic_DNA"/>
</dbReference>
<feature type="compositionally biased region" description="Low complexity" evidence="1">
    <location>
        <begin position="165"/>
        <end position="175"/>
    </location>
</feature>
<evidence type="ECO:0000256" key="1">
    <source>
        <dbReference type="SAM" id="MobiDB-lite"/>
    </source>
</evidence>
<protein>
    <recommendedName>
        <fullName evidence="4">Phage shock protein C (PspC) family protein</fullName>
    </recommendedName>
</protein>
<feature type="region of interest" description="Disordered" evidence="1">
    <location>
        <begin position="83"/>
        <end position="208"/>
    </location>
</feature>
<accession>A0ABZ1V8L5</accession>
<dbReference type="Proteomes" id="UP001432161">
    <property type="component" value="Chromosome"/>
</dbReference>
<organism evidence="2 3">
    <name type="scientific">Streptomyces griseoaurantiacus</name>
    <dbReference type="NCBI Taxonomy" id="68213"/>
    <lineage>
        <taxon>Bacteria</taxon>
        <taxon>Bacillati</taxon>
        <taxon>Actinomycetota</taxon>
        <taxon>Actinomycetes</taxon>
        <taxon>Kitasatosporales</taxon>
        <taxon>Streptomycetaceae</taxon>
        <taxon>Streptomyces</taxon>
        <taxon>Streptomyces aurantiacus group</taxon>
    </lineage>
</organism>
<feature type="compositionally biased region" description="Low complexity" evidence="1">
    <location>
        <begin position="89"/>
        <end position="157"/>
    </location>
</feature>
<gene>
    <name evidence="2" type="ORF">OHN36_22640</name>
</gene>
<keyword evidence="3" id="KW-1185">Reference proteome</keyword>
<feature type="compositionally biased region" description="Low complexity" evidence="1">
    <location>
        <begin position="185"/>
        <end position="208"/>
    </location>
</feature>
<reference evidence="2" key="1">
    <citation type="submission" date="2022-10" db="EMBL/GenBank/DDBJ databases">
        <title>The complete genomes of actinobacterial strains from the NBC collection.</title>
        <authorList>
            <person name="Joergensen T.S."/>
            <person name="Alvarez Arevalo M."/>
            <person name="Sterndorff E.B."/>
            <person name="Faurdal D."/>
            <person name="Vuksanovic O."/>
            <person name="Mourched A.-S."/>
            <person name="Charusanti P."/>
            <person name="Shaw S."/>
            <person name="Blin K."/>
            <person name="Weber T."/>
        </authorList>
    </citation>
    <scope>NUCLEOTIDE SEQUENCE</scope>
    <source>
        <strain evidence="2">NBC_00489</strain>
    </source>
</reference>